<dbReference type="Gene3D" id="3.40.50.450">
    <property type="match status" value="1"/>
</dbReference>
<accession>A0A3B1AFA9</accession>
<proteinExistence type="predicted"/>
<reference evidence="1" key="1">
    <citation type="submission" date="2018-06" db="EMBL/GenBank/DDBJ databases">
        <authorList>
            <person name="Zhirakovskaya E."/>
        </authorList>
    </citation>
    <scope>NUCLEOTIDE SEQUENCE</scope>
</reference>
<gene>
    <name evidence="1" type="ORF">MNBD_GAMMA21-1995</name>
</gene>
<sequence>MPDEQLFAFVLMPFSDDFEDVYKFGIKEPAAQLDILAERVDEQIYTEGILERIYRQIDIADIIIADMTGQNPNVFYEVGYAHAKDKLCILLTSNSEDIPFDLKHHRHIVYNGSIKGLKEKLIDELNWAKNEIENIQESRIKVVLKKATGDLEKTKFRADGHIDFAIDLLNETDRTSTDIEVIYFYSTKGWKLTQDGKECPSTDSDLPNFSVRHFLTPPVRKLHKGAWAQIKFKSSKTLAWATKGEELKDSYKVNGRSILRLVTEQGNFDYELSIDVSIYEIPF</sequence>
<evidence type="ECO:0000313" key="1">
    <source>
        <dbReference type="EMBL" id="VAW96979.1"/>
    </source>
</evidence>
<dbReference type="AlphaFoldDB" id="A0A3B1AFA9"/>
<protein>
    <submittedName>
        <fullName evidence="1">Uncharacterized protein</fullName>
    </submittedName>
</protein>
<dbReference type="EMBL" id="UOFR01000042">
    <property type="protein sequence ID" value="VAW96979.1"/>
    <property type="molecule type" value="Genomic_DNA"/>
</dbReference>
<dbReference type="SUPFAM" id="SSF52309">
    <property type="entry name" value="N-(deoxy)ribosyltransferase-like"/>
    <property type="match status" value="1"/>
</dbReference>
<name>A0A3B1AFA9_9ZZZZ</name>
<organism evidence="1">
    <name type="scientific">hydrothermal vent metagenome</name>
    <dbReference type="NCBI Taxonomy" id="652676"/>
    <lineage>
        <taxon>unclassified sequences</taxon>
        <taxon>metagenomes</taxon>
        <taxon>ecological metagenomes</taxon>
    </lineage>
</organism>